<dbReference type="GO" id="GO:0030246">
    <property type="term" value="F:carbohydrate binding"/>
    <property type="evidence" value="ECO:0007669"/>
    <property type="project" value="InterPro"/>
</dbReference>
<dbReference type="InterPro" id="IPR001119">
    <property type="entry name" value="SLH_dom"/>
</dbReference>
<protein>
    <recommendedName>
        <fullName evidence="2">SLH domain-containing protein</fullName>
    </recommendedName>
</protein>
<dbReference type="RefSeq" id="WP_246431535.1">
    <property type="nucleotide sequence ID" value="NZ_CBCSLB010000001.1"/>
</dbReference>
<organism evidence="3 4">
    <name type="scientific">Paenibacillus endophyticus</name>
    <dbReference type="NCBI Taxonomy" id="1294268"/>
    <lineage>
        <taxon>Bacteria</taxon>
        <taxon>Bacillati</taxon>
        <taxon>Bacillota</taxon>
        <taxon>Bacilli</taxon>
        <taxon>Bacillales</taxon>
        <taxon>Paenibacillaceae</taxon>
        <taxon>Paenibacillus</taxon>
    </lineage>
</organism>
<sequence length="342" mass="37098">MKYRVGMMLLAAWLALCVLPVYAMAKDASFSLSISNHASMKGNQVVVTVTGTDLTDVYGFEINLKYDKNKLLYKKSASLLQGFSVPIAPEDGLVVFAHTKVGKVVGLSGKVELAAVTFEVIGNHTEKSTIELTRVKLVKSDLTDTVVKPRTKVDIAVQAAGSSGTFKDIAGHWAKEGIERAVNMGFVSGYGDGTFRPDLKITRAEFVVMTARAFDFEAKGGMTLNFSDVDKIPVWARSYIAETEQAGLIKGYADGSFRPNQLISRSEMAVLIMRLYDGELNPNAKVSFADKQHIKPWALPSVAAAADLGIIKGKNGNRFAPTDPATRAEATIMLLRLIDAKK</sequence>
<evidence type="ECO:0000313" key="4">
    <source>
        <dbReference type="Proteomes" id="UP000518605"/>
    </source>
</evidence>
<dbReference type="InterPro" id="IPR051465">
    <property type="entry name" value="Cell_Envelope_Struct_Comp"/>
</dbReference>
<reference evidence="3 4" key="1">
    <citation type="submission" date="2020-08" db="EMBL/GenBank/DDBJ databases">
        <title>Genomic Encyclopedia of Type Strains, Phase III (KMG-III): the genomes of soil and plant-associated and newly described type strains.</title>
        <authorList>
            <person name="Whitman W."/>
        </authorList>
    </citation>
    <scope>NUCLEOTIDE SEQUENCE [LARGE SCALE GENOMIC DNA]</scope>
    <source>
        <strain evidence="3 4">CECT 8234</strain>
    </source>
</reference>
<dbReference type="AlphaFoldDB" id="A0A7W5G8Y7"/>
<dbReference type="PROSITE" id="PS51272">
    <property type="entry name" value="SLH"/>
    <property type="match status" value="3"/>
</dbReference>
<evidence type="ECO:0000256" key="1">
    <source>
        <dbReference type="SAM" id="SignalP"/>
    </source>
</evidence>
<feature type="domain" description="SLH" evidence="2">
    <location>
        <begin position="285"/>
        <end position="342"/>
    </location>
</feature>
<name>A0A7W5G8Y7_9BACL</name>
<accession>A0A7W5G8Y7</accession>
<dbReference type="InterPro" id="IPR002102">
    <property type="entry name" value="Cohesin_dom"/>
</dbReference>
<feature type="chain" id="PRO_5031417986" description="SLH domain-containing protein" evidence="1">
    <location>
        <begin position="26"/>
        <end position="342"/>
    </location>
</feature>
<dbReference type="Gene3D" id="2.60.40.680">
    <property type="match status" value="1"/>
</dbReference>
<dbReference type="Proteomes" id="UP000518605">
    <property type="component" value="Unassembled WGS sequence"/>
</dbReference>
<feature type="domain" description="SLH" evidence="2">
    <location>
        <begin position="226"/>
        <end position="284"/>
    </location>
</feature>
<feature type="signal peptide" evidence="1">
    <location>
        <begin position="1"/>
        <end position="25"/>
    </location>
</feature>
<evidence type="ECO:0000313" key="3">
    <source>
        <dbReference type="EMBL" id="MBB3150402.1"/>
    </source>
</evidence>
<keyword evidence="1" id="KW-0732">Signal</keyword>
<feature type="domain" description="SLH" evidence="2">
    <location>
        <begin position="161"/>
        <end position="224"/>
    </location>
</feature>
<dbReference type="SUPFAM" id="SSF49384">
    <property type="entry name" value="Carbohydrate-binding domain"/>
    <property type="match status" value="1"/>
</dbReference>
<evidence type="ECO:0000259" key="2">
    <source>
        <dbReference type="PROSITE" id="PS51272"/>
    </source>
</evidence>
<dbReference type="Pfam" id="PF00963">
    <property type="entry name" value="Cohesin"/>
    <property type="match status" value="1"/>
</dbReference>
<proteinExistence type="predicted"/>
<dbReference type="InterPro" id="IPR008965">
    <property type="entry name" value="CBM2/CBM3_carb-bd_dom_sf"/>
</dbReference>
<dbReference type="PANTHER" id="PTHR43308:SF5">
    <property type="entry name" value="S-LAYER PROTEIN _ PEPTIDOGLYCAN ENDO-BETA-N-ACETYLGLUCOSAMINIDASE"/>
    <property type="match status" value="1"/>
</dbReference>
<dbReference type="GO" id="GO:0000272">
    <property type="term" value="P:polysaccharide catabolic process"/>
    <property type="evidence" value="ECO:0007669"/>
    <property type="project" value="InterPro"/>
</dbReference>
<comment type="caution">
    <text evidence="3">The sequence shown here is derived from an EMBL/GenBank/DDBJ whole genome shotgun (WGS) entry which is preliminary data.</text>
</comment>
<dbReference type="EMBL" id="JACHXW010000001">
    <property type="protein sequence ID" value="MBB3150402.1"/>
    <property type="molecule type" value="Genomic_DNA"/>
</dbReference>
<dbReference type="CDD" id="cd08547">
    <property type="entry name" value="Type_II_cohesin"/>
    <property type="match status" value="1"/>
</dbReference>
<gene>
    <name evidence="3" type="ORF">FHS16_000434</name>
</gene>
<dbReference type="PANTHER" id="PTHR43308">
    <property type="entry name" value="OUTER MEMBRANE PROTEIN ALPHA-RELATED"/>
    <property type="match status" value="1"/>
</dbReference>
<dbReference type="Pfam" id="PF00395">
    <property type="entry name" value="SLH"/>
    <property type="match status" value="3"/>
</dbReference>
<keyword evidence="4" id="KW-1185">Reference proteome</keyword>